<dbReference type="STRING" id="60547.GCA_000751215_02725"/>
<proteinExistence type="predicted"/>
<evidence type="ECO:0000259" key="4">
    <source>
        <dbReference type="Pfam" id="PF13579"/>
    </source>
</evidence>
<name>A0A069PWE1_9BURK</name>
<dbReference type="InterPro" id="IPR028098">
    <property type="entry name" value="Glyco_trans_4-like_N"/>
</dbReference>
<evidence type="ECO:0000256" key="1">
    <source>
        <dbReference type="ARBA" id="ARBA00022676"/>
    </source>
</evidence>
<keyword evidence="6" id="KW-1185">Reference proteome</keyword>
<keyword evidence="1" id="KW-0328">Glycosyltransferase</keyword>
<reference evidence="5 6" key="1">
    <citation type="submission" date="2014-03" db="EMBL/GenBank/DDBJ databases">
        <title>Draft Genome Sequences of Four Burkholderia Strains.</title>
        <authorList>
            <person name="Liu X.Y."/>
            <person name="Li C.X."/>
            <person name="Xu J.H."/>
        </authorList>
    </citation>
    <scope>NUCLEOTIDE SEQUENCE [LARGE SCALE GENOMIC DNA]</scope>
    <source>
        <strain evidence="5 6">DSM 50014</strain>
    </source>
</reference>
<dbReference type="SUPFAM" id="SSF53756">
    <property type="entry name" value="UDP-Glycosyltransferase/glycogen phosphorylase"/>
    <property type="match status" value="1"/>
</dbReference>
<accession>A0A069PWE1</accession>
<feature type="domain" description="Glycosyl transferase family 1" evidence="3">
    <location>
        <begin position="197"/>
        <end position="330"/>
    </location>
</feature>
<dbReference type="Gene3D" id="3.40.50.2000">
    <property type="entry name" value="Glycogen Phosphorylase B"/>
    <property type="match status" value="2"/>
</dbReference>
<dbReference type="EMBL" id="JFHC01000025">
    <property type="protein sequence ID" value="KDR41656.1"/>
    <property type="molecule type" value="Genomic_DNA"/>
</dbReference>
<dbReference type="RefSeq" id="WP_035931184.1">
    <property type="nucleotide sequence ID" value="NZ_CADFFX010000016.1"/>
</dbReference>
<dbReference type="PANTHER" id="PTHR12526">
    <property type="entry name" value="GLYCOSYLTRANSFERASE"/>
    <property type="match status" value="1"/>
</dbReference>
<evidence type="ECO:0000256" key="2">
    <source>
        <dbReference type="ARBA" id="ARBA00022679"/>
    </source>
</evidence>
<protein>
    <submittedName>
        <fullName evidence="5">Transferase</fullName>
    </submittedName>
</protein>
<keyword evidence="2 5" id="KW-0808">Transferase</keyword>
<dbReference type="Proteomes" id="UP000027466">
    <property type="component" value="Unassembled WGS sequence"/>
</dbReference>
<organism evidence="5 6">
    <name type="scientific">Caballeronia glathei</name>
    <dbReference type="NCBI Taxonomy" id="60547"/>
    <lineage>
        <taxon>Bacteria</taxon>
        <taxon>Pseudomonadati</taxon>
        <taxon>Pseudomonadota</taxon>
        <taxon>Betaproteobacteria</taxon>
        <taxon>Burkholderiales</taxon>
        <taxon>Burkholderiaceae</taxon>
        <taxon>Caballeronia</taxon>
    </lineage>
</organism>
<feature type="domain" description="Glycosyltransferase subfamily 4-like N-terminal" evidence="4">
    <location>
        <begin position="15"/>
        <end position="176"/>
    </location>
</feature>
<evidence type="ECO:0000313" key="5">
    <source>
        <dbReference type="EMBL" id="KDR41656.1"/>
    </source>
</evidence>
<evidence type="ECO:0000259" key="3">
    <source>
        <dbReference type="Pfam" id="PF00534"/>
    </source>
</evidence>
<dbReference type="Pfam" id="PF13579">
    <property type="entry name" value="Glyco_trans_4_4"/>
    <property type="match status" value="1"/>
</dbReference>
<evidence type="ECO:0000313" key="6">
    <source>
        <dbReference type="Proteomes" id="UP000027466"/>
    </source>
</evidence>
<dbReference type="AlphaFoldDB" id="A0A069PWE1"/>
<gene>
    <name evidence="5" type="ORF">BG61_16225</name>
</gene>
<dbReference type="PANTHER" id="PTHR12526:SF510">
    <property type="entry name" value="D-INOSITOL 3-PHOSPHATE GLYCOSYLTRANSFERASE"/>
    <property type="match status" value="1"/>
</dbReference>
<sequence>MKILHLLSTIDPRAGGPTEGVRQSGISLASTGHEVEVATLDDPLAPWLDAFPLKLHALGPSSGNYGLCPRLVPWLRDHASQFDAVIVNGLWQYHSFGAWKALRGTGVPYYVFPHGMLDPWFKRTYPLKHLKKCLYWPWAEYRVLRDAERVLFTAEEERVLARQSFRLYRANEEVVAFGTQPPPTDRARLRALFFAAHPQLADKRLILFLGRIHEKKGCDLLLEAFAAVRDIDARAHLVMAGPDGGEWGAQLRALAAALGIADRVTWTGMLTGDLKWGAFHASDAFALPSHQENFGIAVAEALGCALPVLISDKVNIWREVRADGAGIVETDTVDGTACMLHRWLCMEPAAAAAMRAQALATFTQRFTVDAMSRDLVRVLRAGARHRDDAFGAPVQAASLER</sequence>
<comment type="caution">
    <text evidence="5">The sequence shown here is derived from an EMBL/GenBank/DDBJ whole genome shotgun (WGS) entry which is preliminary data.</text>
</comment>
<dbReference type="InterPro" id="IPR001296">
    <property type="entry name" value="Glyco_trans_1"/>
</dbReference>
<dbReference type="Pfam" id="PF00534">
    <property type="entry name" value="Glycos_transf_1"/>
    <property type="match status" value="1"/>
</dbReference>
<dbReference type="GO" id="GO:0016757">
    <property type="term" value="F:glycosyltransferase activity"/>
    <property type="evidence" value="ECO:0007669"/>
    <property type="project" value="UniProtKB-KW"/>
</dbReference>